<dbReference type="EMBL" id="ASPP01033824">
    <property type="protein sequence ID" value="ETO03260.1"/>
    <property type="molecule type" value="Genomic_DNA"/>
</dbReference>
<dbReference type="Proteomes" id="UP000023152">
    <property type="component" value="Unassembled WGS sequence"/>
</dbReference>
<dbReference type="AlphaFoldDB" id="X6LR80"/>
<keyword evidence="2" id="KW-1185">Reference proteome</keyword>
<accession>X6LR80</accession>
<evidence type="ECO:0000313" key="1">
    <source>
        <dbReference type="EMBL" id="ETO03260.1"/>
    </source>
</evidence>
<protein>
    <submittedName>
        <fullName evidence="1">Uncharacterized protein</fullName>
    </submittedName>
</protein>
<reference evidence="1 2" key="1">
    <citation type="journal article" date="2013" name="Curr. Biol.">
        <title>The Genome of the Foraminiferan Reticulomyxa filosa.</title>
        <authorList>
            <person name="Glockner G."/>
            <person name="Hulsmann N."/>
            <person name="Schleicher M."/>
            <person name="Noegel A.A."/>
            <person name="Eichinger L."/>
            <person name="Gallinger C."/>
            <person name="Pawlowski J."/>
            <person name="Sierra R."/>
            <person name="Euteneuer U."/>
            <person name="Pillet L."/>
            <person name="Moustafa A."/>
            <person name="Platzer M."/>
            <person name="Groth M."/>
            <person name="Szafranski K."/>
            <person name="Schliwa M."/>
        </authorList>
    </citation>
    <scope>NUCLEOTIDE SEQUENCE [LARGE SCALE GENOMIC DNA]</scope>
</reference>
<organism evidence="1 2">
    <name type="scientific">Reticulomyxa filosa</name>
    <dbReference type="NCBI Taxonomy" id="46433"/>
    <lineage>
        <taxon>Eukaryota</taxon>
        <taxon>Sar</taxon>
        <taxon>Rhizaria</taxon>
        <taxon>Retaria</taxon>
        <taxon>Foraminifera</taxon>
        <taxon>Monothalamids</taxon>
        <taxon>Reticulomyxidae</taxon>
        <taxon>Reticulomyxa</taxon>
    </lineage>
</organism>
<name>X6LR80_RETFI</name>
<sequence length="197" mass="21994">MNGTYAIVIDSYGNVTERQLSNHNEVSIVSNDITNDVRMVKLNRTLSAMPPYYDFSANYNNIDIIFAYGQTPELSQHQQKSTMILTLEQHRHSASTLTTKAPNGIIYYSASSILFSDVNQQISLTIFPDSDTVQIVCTGPMYAIGFGNDAMNNTYAIIIDGFGEVSERLLGYHNPGELLQAKAKVLSDIYFDEDTRQ</sequence>
<proteinExistence type="predicted"/>
<comment type="caution">
    <text evidence="1">The sequence shown here is derived from an EMBL/GenBank/DDBJ whole genome shotgun (WGS) entry which is preliminary data.</text>
</comment>
<gene>
    <name evidence="1" type="ORF">RFI_34150</name>
</gene>
<evidence type="ECO:0000313" key="2">
    <source>
        <dbReference type="Proteomes" id="UP000023152"/>
    </source>
</evidence>
<feature type="non-terminal residue" evidence="1">
    <location>
        <position position="197"/>
    </location>
</feature>
<dbReference type="OrthoDB" id="427767at2759"/>